<dbReference type="AlphaFoldDB" id="A0A812RGQ4"/>
<dbReference type="EMBL" id="CAJNDS010002334">
    <property type="protein sequence ID" value="CAE7437419.1"/>
    <property type="molecule type" value="Genomic_DNA"/>
</dbReference>
<evidence type="ECO:0000313" key="2">
    <source>
        <dbReference type="EMBL" id="CAE7437419.1"/>
    </source>
</evidence>
<feature type="compositionally biased region" description="Basic and acidic residues" evidence="1">
    <location>
        <begin position="114"/>
        <end position="124"/>
    </location>
</feature>
<keyword evidence="3" id="KW-1185">Reference proteome</keyword>
<reference evidence="2" key="1">
    <citation type="submission" date="2021-02" db="EMBL/GenBank/DDBJ databases">
        <authorList>
            <person name="Dougan E. K."/>
            <person name="Rhodes N."/>
            <person name="Thang M."/>
            <person name="Chan C."/>
        </authorList>
    </citation>
    <scope>NUCLEOTIDE SEQUENCE</scope>
</reference>
<accession>A0A812RGQ4</accession>
<organism evidence="2 3">
    <name type="scientific">Symbiodinium natans</name>
    <dbReference type="NCBI Taxonomy" id="878477"/>
    <lineage>
        <taxon>Eukaryota</taxon>
        <taxon>Sar</taxon>
        <taxon>Alveolata</taxon>
        <taxon>Dinophyceae</taxon>
        <taxon>Suessiales</taxon>
        <taxon>Symbiodiniaceae</taxon>
        <taxon>Symbiodinium</taxon>
    </lineage>
</organism>
<evidence type="ECO:0000256" key="1">
    <source>
        <dbReference type="SAM" id="MobiDB-lite"/>
    </source>
</evidence>
<gene>
    <name evidence="2" type="ORF">SNAT2548_LOCUS23770</name>
</gene>
<feature type="region of interest" description="Disordered" evidence="1">
    <location>
        <begin position="97"/>
        <end position="125"/>
    </location>
</feature>
<comment type="caution">
    <text evidence="2">The sequence shown here is derived from an EMBL/GenBank/DDBJ whole genome shotgun (WGS) entry which is preliminary data.</text>
</comment>
<dbReference type="Proteomes" id="UP000604046">
    <property type="component" value="Unassembled WGS sequence"/>
</dbReference>
<evidence type="ECO:0000313" key="3">
    <source>
        <dbReference type="Proteomes" id="UP000604046"/>
    </source>
</evidence>
<sequence length="168" mass="17883">MGDHRPAPEACGEALCGALRLGAGHLQQHSHAVSTREGANRTGLILPMPPSATVSSISRVSCSSVRLYSFAALRRICTNAEPGTCKNVFFGLPEMEGAHQHDEGGRGSTATQPTHRELAPEHAAGKVPVPLGRECQWETTGQRLKLAVKLCAELFAWELATCSSTVMP</sequence>
<protein>
    <submittedName>
        <fullName evidence="2">Uncharacterized protein</fullName>
    </submittedName>
</protein>
<proteinExistence type="predicted"/>
<name>A0A812RGQ4_9DINO</name>